<evidence type="ECO:0000256" key="6">
    <source>
        <dbReference type="SAM" id="Phobius"/>
    </source>
</evidence>
<comment type="caution">
    <text evidence="8">The sequence shown here is derived from an EMBL/GenBank/DDBJ whole genome shotgun (WGS) entry which is preliminary data.</text>
</comment>
<dbReference type="InterPro" id="IPR036890">
    <property type="entry name" value="HATPase_C_sf"/>
</dbReference>
<dbReference type="InterPro" id="IPR050736">
    <property type="entry name" value="Sensor_HK_Regulatory"/>
</dbReference>
<keyword evidence="4" id="KW-0418">Kinase</keyword>
<evidence type="ECO:0000256" key="5">
    <source>
        <dbReference type="ARBA" id="ARBA00023012"/>
    </source>
</evidence>
<gene>
    <name evidence="8" type="ORF">LCGC14_0731790</name>
</gene>
<proteinExistence type="predicted"/>
<feature type="transmembrane region" description="Helical" evidence="6">
    <location>
        <begin position="7"/>
        <end position="29"/>
    </location>
</feature>
<evidence type="ECO:0000256" key="2">
    <source>
        <dbReference type="ARBA" id="ARBA00012438"/>
    </source>
</evidence>
<keyword evidence="6" id="KW-0472">Membrane</keyword>
<keyword evidence="3" id="KW-0808">Transferase</keyword>
<name>A0A0F9Q9C6_9ZZZZ</name>
<dbReference type="AlphaFoldDB" id="A0A0F9Q9C6"/>
<dbReference type="CDD" id="cd00075">
    <property type="entry name" value="HATPase"/>
    <property type="match status" value="1"/>
</dbReference>
<dbReference type="InterPro" id="IPR004358">
    <property type="entry name" value="Sig_transdc_His_kin-like_C"/>
</dbReference>
<evidence type="ECO:0000259" key="7">
    <source>
        <dbReference type="PROSITE" id="PS50109"/>
    </source>
</evidence>
<dbReference type="PROSITE" id="PS50109">
    <property type="entry name" value="HIS_KIN"/>
    <property type="match status" value="1"/>
</dbReference>
<dbReference type="EC" id="2.7.13.3" evidence="2"/>
<keyword evidence="5" id="KW-0902">Two-component regulatory system</keyword>
<reference evidence="8" key="1">
    <citation type="journal article" date="2015" name="Nature">
        <title>Complex archaea that bridge the gap between prokaryotes and eukaryotes.</title>
        <authorList>
            <person name="Spang A."/>
            <person name="Saw J.H."/>
            <person name="Jorgensen S.L."/>
            <person name="Zaremba-Niedzwiedzka K."/>
            <person name="Martijn J."/>
            <person name="Lind A.E."/>
            <person name="van Eijk R."/>
            <person name="Schleper C."/>
            <person name="Guy L."/>
            <person name="Ettema T.J."/>
        </authorList>
    </citation>
    <scope>NUCLEOTIDE SEQUENCE</scope>
</reference>
<dbReference type="PRINTS" id="PR00344">
    <property type="entry name" value="BCTRLSENSOR"/>
</dbReference>
<dbReference type="InterPro" id="IPR005467">
    <property type="entry name" value="His_kinase_dom"/>
</dbReference>
<dbReference type="SUPFAM" id="SSF55874">
    <property type="entry name" value="ATPase domain of HSP90 chaperone/DNA topoisomerase II/histidine kinase"/>
    <property type="match status" value="1"/>
</dbReference>
<keyword evidence="6" id="KW-1133">Transmembrane helix</keyword>
<dbReference type="Pfam" id="PF02518">
    <property type="entry name" value="HATPase_c"/>
    <property type="match status" value="1"/>
</dbReference>
<accession>A0A0F9Q9C6</accession>
<evidence type="ECO:0000256" key="4">
    <source>
        <dbReference type="ARBA" id="ARBA00022777"/>
    </source>
</evidence>
<evidence type="ECO:0000256" key="1">
    <source>
        <dbReference type="ARBA" id="ARBA00000085"/>
    </source>
</evidence>
<feature type="transmembrane region" description="Helical" evidence="6">
    <location>
        <begin position="49"/>
        <end position="70"/>
    </location>
</feature>
<protein>
    <recommendedName>
        <fullName evidence="2">histidine kinase</fullName>
        <ecNumber evidence="2">2.7.13.3</ecNumber>
    </recommendedName>
</protein>
<evidence type="ECO:0000256" key="3">
    <source>
        <dbReference type="ARBA" id="ARBA00022679"/>
    </source>
</evidence>
<evidence type="ECO:0000313" key="8">
    <source>
        <dbReference type="EMBL" id="KKN40590.1"/>
    </source>
</evidence>
<keyword evidence="6" id="KW-0812">Transmembrane</keyword>
<feature type="domain" description="Histidine kinase" evidence="7">
    <location>
        <begin position="100"/>
        <end position="322"/>
    </location>
</feature>
<dbReference type="PANTHER" id="PTHR43711">
    <property type="entry name" value="TWO-COMPONENT HISTIDINE KINASE"/>
    <property type="match status" value="1"/>
</dbReference>
<dbReference type="GO" id="GO:0004673">
    <property type="term" value="F:protein histidine kinase activity"/>
    <property type="evidence" value="ECO:0007669"/>
    <property type="project" value="UniProtKB-EC"/>
</dbReference>
<dbReference type="Gene3D" id="3.30.565.10">
    <property type="entry name" value="Histidine kinase-like ATPase, C-terminal domain"/>
    <property type="match status" value="1"/>
</dbReference>
<comment type="catalytic activity">
    <reaction evidence="1">
        <text>ATP + protein L-histidine = ADP + protein N-phospho-L-histidine.</text>
        <dbReference type="EC" id="2.7.13.3"/>
    </reaction>
</comment>
<dbReference type="PANTHER" id="PTHR43711:SF26">
    <property type="entry name" value="SENSOR HISTIDINE KINASE RCSC"/>
    <property type="match status" value="1"/>
</dbReference>
<organism evidence="8">
    <name type="scientific">marine sediment metagenome</name>
    <dbReference type="NCBI Taxonomy" id="412755"/>
    <lineage>
        <taxon>unclassified sequences</taxon>
        <taxon>metagenomes</taxon>
        <taxon>ecological metagenomes</taxon>
    </lineage>
</organism>
<sequence length="322" mass="37784">MKVNNYKIILIGIVLIVFFWFTEALLHILIFDPDENVIINLLFPPAHEFWMRVIVIFILVIFSISSQIIYNKLHNVNEILTKTEINLRESYNRSRFYKDLFTHDVNNIFAVIHSSAELISNYYKSPNKTVKVEEYPDMIQEQIIRGSKLINDVRKLFELEEVKYSTQKVEILNVLNQAIAYVKKSYAEKIIDIQVHIPDEKLHILGNELLVDIFENILINAVKYNENLTVDIEIKFSRDYQQEKEFIKMEFKDNGIGVADERKKIIFEKNNRELKRTKGMGLGLSLVKKIVESYVGHIWVENRVPKDYSKGSNFVVLLPKAK</sequence>
<dbReference type="InterPro" id="IPR003594">
    <property type="entry name" value="HATPase_dom"/>
</dbReference>
<dbReference type="SMART" id="SM00387">
    <property type="entry name" value="HATPase_c"/>
    <property type="match status" value="1"/>
</dbReference>
<dbReference type="GO" id="GO:0000160">
    <property type="term" value="P:phosphorelay signal transduction system"/>
    <property type="evidence" value="ECO:0007669"/>
    <property type="project" value="UniProtKB-KW"/>
</dbReference>
<dbReference type="EMBL" id="LAZR01001696">
    <property type="protein sequence ID" value="KKN40590.1"/>
    <property type="molecule type" value="Genomic_DNA"/>
</dbReference>